<dbReference type="AlphaFoldDB" id="A0A8K0T0X8"/>
<keyword evidence="1" id="KW-0812">Transmembrane</keyword>
<keyword evidence="3" id="KW-1185">Reference proteome</keyword>
<gene>
    <name evidence="2" type="ORF">B0I35DRAFT_121950</name>
</gene>
<evidence type="ECO:0000313" key="3">
    <source>
        <dbReference type="Proteomes" id="UP000813444"/>
    </source>
</evidence>
<organism evidence="2 3">
    <name type="scientific">Stachybotrys elegans</name>
    <dbReference type="NCBI Taxonomy" id="80388"/>
    <lineage>
        <taxon>Eukaryota</taxon>
        <taxon>Fungi</taxon>
        <taxon>Dikarya</taxon>
        <taxon>Ascomycota</taxon>
        <taxon>Pezizomycotina</taxon>
        <taxon>Sordariomycetes</taxon>
        <taxon>Hypocreomycetidae</taxon>
        <taxon>Hypocreales</taxon>
        <taxon>Stachybotryaceae</taxon>
        <taxon>Stachybotrys</taxon>
    </lineage>
</organism>
<name>A0A8K0T0X8_9HYPO</name>
<accession>A0A8K0T0X8</accession>
<keyword evidence="1" id="KW-1133">Transmembrane helix</keyword>
<evidence type="ECO:0000256" key="1">
    <source>
        <dbReference type="SAM" id="Phobius"/>
    </source>
</evidence>
<protein>
    <submittedName>
        <fullName evidence="2">Uncharacterized protein</fullName>
    </submittedName>
</protein>
<proteinExistence type="predicted"/>
<sequence>MVRQTSYTLLAVGPVRCIVIMYLVRDSPTMVWFSESRSNRRHKRSRHSHGGIIRHGTCWNPNSRLRVVAASPPRTFWPLP</sequence>
<reference evidence="2" key="1">
    <citation type="journal article" date="2021" name="Nat. Commun.">
        <title>Genetic determinants of endophytism in the Arabidopsis root mycobiome.</title>
        <authorList>
            <person name="Mesny F."/>
            <person name="Miyauchi S."/>
            <person name="Thiergart T."/>
            <person name="Pickel B."/>
            <person name="Atanasova L."/>
            <person name="Karlsson M."/>
            <person name="Huettel B."/>
            <person name="Barry K.W."/>
            <person name="Haridas S."/>
            <person name="Chen C."/>
            <person name="Bauer D."/>
            <person name="Andreopoulos W."/>
            <person name="Pangilinan J."/>
            <person name="LaButti K."/>
            <person name="Riley R."/>
            <person name="Lipzen A."/>
            <person name="Clum A."/>
            <person name="Drula E."/>
            <person name="Henrissat B."/>
            <person name="Kohler A."/>
            <person name="Grigoriev I.V."/>
            <person name="Martin F.M."/>
            <person name="Hacquard S."/>
        </authorList>
    </citation>
    <scope>NUCLEOTIDE SEQUENCE</scope>
    <source>
        <strain evidence="2">MPI-CAGE-CH-0235</strain>
    </source>
</reference>
<keyword evidence="1" id="KW-0472">Membrane</keyword>
<dbReference type="EMBL" id="JAGPNK010000002">
    <property type="protein sequence ID" value="KAH7325918.1"/>
    <property type="molecule type" value="Genomic_DNA"/>
</dbReference>
<feature type="transmembrane region" description="Helical" evidence="1">
    <location>
        <begin position="6"/>
        <end position="24"/>
    </location>
</feature>
<dbReference type="Proteomes" id="UP000813444">
    <property type="component" value="Unassembled WGS sequence"/>
</dbReference>
<comment type="caution">
    <text evidence="2">The sequence shown here is derived from an EMBL/GenBank/DDBJ whole genome shotgun (WGS) entry which is preliminary data.</text>
</comment>
<evidence type="ECO:0000313" key="2">
    <source>
        <dbReference type="EMBL" id="KAH7325918.1"/>
    </source>
</evidence>